<protein>
    <submittedName>
        <fullName evidence="2">Uncharacterized protein</fullName>
    </submittedName>
</protein>
<dbReference type="EMBL" id="JAWONS010000252">
    <property type="protein sequence ID" value="MDW2799407.1"/>
    <property type="molecule type" value="Genomic_DNA"/>
</dbReference>
<evidence type="ECO:0000313" key="2">
    <source>
        <dbReference type="EMBL" id="MDW2799407.1"/>
    </source>
</evidence>
<name>A0ABU4GT88_9CLOT</name>
<reference evidence="2 3" key="1">
    <citation type="submission" date="2023-10" db="EMBL/GenBank/DDBJ databases">
        <title>A novel Glycoside Hydrolase 43-Like Enzyme from Clostrdium boliviensis is an Endo-xylanase, and a Candidate for Xylooligosaccharides Production from Different Xylan Substrates.</title>
        <authorList>
            <person name="Alvarez M.T."/>
            <person name="Rocabado-Villegas L.R."/>
            <person name="Salas-Veizaga D.M."/>
            <person name="Linares-Pasten J.A."/>
            <person name="Gudmundsdottir E.E."/>
            <person name="Hreggvidsson G.O."/>
            <person name="Adlercreutz P."/>
            <person name="Nordberg Karlsson E."/>
        </authorList>
    </citation>
    <scope>NUCLEOTIDE SEQUENCE [LARGE SCALE GENOMIC DNA]</scope>
    <source>
        <strain evidence="2 3">E-1</strain>
    </source>
</reference>
<feature type="chain" id="PRO_5047534097" evidence="1">
    <location>
        <begin position="24"/>
        <end position="96"/>
    </location>
</feature>
<gene>
    <name evidence="2" type="ORF">RZO55_17680</name>
</gene>
<proteinExistence type="predicted"/>
<feature type="signal peptide" evidence="1">
    <location>
        <begin position="1"/>
        <end position="23"/>
    </location>
</feature>
<dbReference type="Proteomes" id="UP001276854">
    <property type="component" value="Unassembled WGS sequence"/>
</dbReference>
<keyword evidence="1" id="KW-0732">Signal</keyword>
<keyword evidence="3" id="KW-1185">Reference proteome</keyword>
<accession>A0ABU4GT88</accession>
<sequence>MKRLYSMILSIVLVALSCMTSLAQTSKDSITSDQIKNILNKYGYEVSSITPEQETKKFSSANELEDYLKELQGAENSEYKEVVKVPRGIMRAVFIH</sequence>
<evidence type="ECO:0000256" key="1">
    <source>
        <dbReference type="SAM" id="SignalP"/>
    </source>
</evidence>
<dbReference type="PROSITE" id="PS51257">
    <property type="entry name" value="PROKAR_LIPOPROTEIN"/>
    <property type="match status" value="1"/>
</dbReference>
<dbReference type="RefSeq" id="WP_318065599.1">
    <property type="nucleotide sequence ID" value="NZ_JAWONS010000252.1"/>
</dbReference>
<comment type="caution">
    <text evidence="2">The sequence shown here is derived from an EMBL/GenBank/DDBJ whole genome shotgun (WGS) entry which is preliminary data.</text>
</comment>
<evidence type="ECO:0000313" key="3">
    <source>
        <dbReference type="Proteomes" id="UP001276854"/>
    </source>
</evidence>
<organism evidence="2 3">
    <name type="scientific">Clostridium boliviensis</name>
    <dbReference type="NCBI Taxonomy" id="318465"/>
    <lineage>
        <taxon>Bacteria</taxon>
        <taxon>Bacillati</taxon>
        <taxon>Bacillota</taxon>
        <taxon>Clostridia</taxon>
        <taxon>Eubacteriales</taxon>
        <taxon>Clostridiaceae</taxon>
        <taxon>Clostridium</taxon>
    </lineage>
</organism>